<evidence type="ECO:0000256" key="1">
    <source>
        <dbReference type="SAM" id="MobiDB-lite"/>
    </source>
</evidence>
<gene>
    <name evidence="2" type="ORF">ALMOND_2B024705</name>
</gene>
<evidence type="ECO:0000313" key="3">
    <source>
        <dbReference type="Proteomes" id="UP000327085"/>
    </source>
</evidence>
<feature type="compositionally biased region" description="Basic and acidic residues" evidence="1">
    <location>
        <begin position="15"/>
        <end position="30"/>
    </location>
</feature>
<feature type="compositionally biased region" description="Polar residues" evidence="1">
    <location>
        <begin position="1"/>
        <end position="13"/>
    </location>
</feature>
<protein>
    <submittedName>
        <fullName evidence="2">Uncharacterized protein</fullName>
    </submittedName>
</protein>
<accession>A0A5E4EMU5</accession>
<dbReference type="AlphaFoldDB" id="A0A5E4EMU5"/>
<dbReference type="EMBL" id="CABIKO010000013">
    <property type="protein sequence ID" value="VVA15158.1"/>
    <property type="molecule type" value="Genomic_DNA"/>
</dbReference>
<feature type="region of interest" description="Disordered" evidence="1">
    <location>
        <begin position="1"/>
        <end position="40"/>
    </location>
</feature>
<evidence type="ECO:0000313" key="2">
    <source>
        <dbReference type="EMBL" id="VVA15158.1"/>
    </source>
</evidence>
<sequence>MHSQDAKPTNALQKNLREAPRRPHLTDLHRHNSTTVDETNKAIRDIRGPNDHTSAFAWSKDQSIAKRVFDLINSVIGDNSWRRHGIGANLRRNRPQTLESTAQYAEKERDGTGDIDNAAKRYRCEEVVAKMRVQAGGRSITSMVEDEEQ</sequence>
<organism evidence="2 3">
    <name type="scientific">Prunus dulcis</name>
    <name type="common">Almond</name>
    <name type="synonym">Amygdalus dulcis</name>
    <dbReference type="NCBI Taxonomy" id="3755"/>
    <lineage>
        <taxon>Eukaryota</taxon>
        <taxon>Viridiplantae</taxon>
        <taxon>Streptophyta</taxon>
        <taxon>Embryophyta</taxon>
        <taxon>Tracheophyta</taxon>
        <taxon>Spermatophyta</taxon>
        <taxon>Magnoliopsida</taxon>
        <taxon>eudicotyledons</taxon>
        <taxon>Gunneridae</taxon>
        <taxon>Pentapetalae</taxon>
        <taxon>rosids</taxon>
        <taxon>fabids</taxon>
        <taxon>Rosales</taxon>
        <taxon>Rosaceae</taxon>
        <taxon>Amygdaloideae</taxon>
        <taxon>Amygdaleae</taxon>
        <taxon>Prunus</taxon>
    </lineage>
</organism>
<dbReference type="Proteomes" id="UP000327085">
    <property type="component" value="Chromosome 8"/>
</dbReference>
<name>A0A5E4EMU5_PRUDU</name>
<dbReference type="Gramene" id="VVA15158">
    <property type="protein sequence ID" value="VVA15158"/>
    <property type="gene ID" value="Prudul26B024705"/>
</dbReference>
<proteinExistence type="predicted"/>
<reference evidence="3" key="1">
    <citation type="journal article" date="2020" name="Plant J.">
        <title>Transposons played a major role in the diversification between the closely related almond and peach genomes: results from the almond genome sequence.</title>
        <authorList>
            <person name="Alioto T."/>
            <person name="Alexiou K.G."/>
            <person name="Bardil A."/>
            <person name="Barteri F."/>
            <person name="Castanera R."/>
            <person name="Cruz F."/>
            <person name="Dhingra A."/>
            <person name="Duval H."/>
            <person name="Fernandez I Marti A."/>
            <person name="Frias L."/>
            <person name="Galan B."/>
            <person name="Garcia J.L."/>
            <person name="Howad W."/>
            <person name="Gomez-Garrido J."/>
            <person name="Gut M."/>
            <person name="Julca I."/>
            <person name="Morata J."/>
            <person name="Puigdomenech P."/>
            <person name="Ribeca P."/>
            <person name="Rubio Cabetas M.J."/>
            <person name="Vlasova A."/>
            <person name="Wirthensohn M."/>
            <person name="Garcia-Mas J."/>
            <person name="Gabaldon T."/>
            <person name="Casacuberta J.M."/>
            <person name="Arus P."/>
        </authorList>
    </citation>
    <scope>NUCLEOTIDE SEQUENCE [LARGE SCALE GENOMIC DNA]</scope>
    <source>
        <strain evidence="3">cv. Texas</strain>
    </source>
</reference>
<dbReference type="InParanoid" id="A0A5E4EMU5"/>